<dbReference type="SUPFAM" id="SSF51658">
    <property type="entry name" value="Xylose isomerase-like"/>
    <property type="match status" value="1"/>
</dbReference>
<reference evidence="1 2" key="1">
    <citation type="submission" date="2024-09" db="EMBL/GenBank/DDBJ databases">
        <authorList>
            <person name="Sun Q."/>
            <person name="Mori K."/>
        </authorList>
    </citation>
    <scope>NUCLEOTIDE SEQUENCE [LARGE SCALE GENOMIC DNA]</scope>
    <source>
        <strain evidence="1 2">CCM 4839</strain>
    </source>
</reference>
<sequence>MLLGNEALPDFCELGLGVIDFPPFIDGLNEIGYAGWLTVEIDHSPYSALRSLKYAIIWIIRIYDRMDL</sequence>
<proteinExistence type="predicted"/>
<organism evidence="1 2">
    <name type="scientific">Paenibacillus mendelii</name>
    <dbReference type="NCBI Taxonomy" id="206163"/>
    <lineage>
        <taxon>Bacteria</taxon>
        <taxon>Bacillati</taxon>
        <taxon>Bacillota</taxon>
        <taxon>Bacilli</taxon>
        <taxon>Bacillales</taxon>
        <taxon>Paenibacillaceae</taxon>
        <taxon>Paenibacillus</taxon>
    </lineage>
</organism>
<accession>A0ABV6J8U6</accession>
<name>A0ABV6J8U6_9BACL</name>
<protein>
    <recommendedName>
        <fullName evidence="3">Xylose isomerase-like TIM barrel domain-containing protein</fullName>
    </recommendedName>
</protein>
<gene>
    <name evidence="1" type="ORF">ACFFJ8_13135</name>
</gene>
<dbReference type="Proteomes" id="UP001589818">
    <property type="component" value="Unassembled WGS sequence"/>
</dbReference>
<dbReference type="RefSeq" id="WP_204819414.1">
    <property type="nucleotide sequence ID" value="NZ_JANHOF010000003.1"/>
</dbReference>
<dbReference type="InterPro" id="IPR036237">
    <property type="entry name" value="Xyl_isomerase-like_sf"/>
</dbReference>
<dbReference type="EMBL" id="JBHLVF010000017">
    <property type="protein sequence ID" value="MFC0392310.1"/>
    <property type="molecule type" value="Genomic_DNA"/>
</dbReference>
<evidence type="ECO:0000313" key="1">
    <source>
        <dbReference type="EMBL" id="MFC0392310.1"/>
    </source>
</evidence>
<comment type="caution">
    <text evidence="1">The sequence shown here is derived from an EMBL/GenBank/DDBJ whole genome shotgun (WGS) entry which is preliminary data.</text>
</comment>
<evidence type="ECO:0008006" key="3">
    <source>
        <dbReference type="Google" id="ProtNLM"/>
    </source>
</evidence>
<dbReference type="Gene3D" id="3.20.20.150">
    <property type="entry name" value="Divalent-metal-dependent TIM barrel enzymes"/>
    <property type="match status" value="1"/>
</dbReference>
<evidence type="ECO:0000313" key="2">
    <source>
        <dbReference type="Proteomes" id="UP001589818"/>
    </source>
</evidence>
<keyword evidence="2" id="KW-1185">Reference proteome</keyword>